<evidence type="ECO:0000313" key="1">
    <source>
        <dbReference type="EMBL" id="TNN57671.1"/>
    </source>
</evidence>
<comment type="caution">
    <text evidence="1">The sequence shown here is derived from an EMBL/GenBank/DDBJ whole genome shotgun (WGS) entry which is preliminary data.</text>
</comment>
<protein>
    <submittedName>
        <fullName evidence="1">Uncharacterized protein</fullName>
    </submittedName>
</protein>
<organism evidence="1 2">
    <name type="scientific">Liparis tanakae</name>
    <name type="common">Tanaka's snailfish</name>
    <dbReference type="NCBI Taxonomy" id="230148"/>
    <lineage>
        <taxon>Eukaryota</taxon>
        <taxon>Metazoa</taxon>
        <taxon>Chordata</taxon>
        <taxon>Craniata</taxon>
        <taxon>Vertebrata</taxon>
        <taxon>Euteleostomi</taxon>
        <taxon>Actinopterygii</taxon>
        <taxon>Neopterygii</taxon>
        <taxon>Teleostei</taxon>
        <taxon>Neoteleostei</taxon>
        <taxon>Acanthomorphata</taxon>
        <taxon>Eupercaria</taxon>
        <taxon>Perciformes</taxon>
        <taxon>Cottioidei</taxon>
        <taxon>Cottales</taxon>
        <taxon>Liparidae</taxon>
        <taxon>Liparis</taxon>
    </lineage>
</organism>
<dbReference type="Proteomes" id="UP000314294">
    <property type="component" value="Unassembled WGS sequence"/>
</dbReference>
<name>A0A4Z2GWK9_9TELE</name>
<gene>
    <name evidence="1" type="ORF">EYF80_032133</name>
</gene>
<sequence>MFSQGWYMPSVTQLSRITMMLILSNHTLHLQPNGDDRIGSICTDITQTTEGSKDNGDQKEEKGTKRIWSRRELWFTPEDSDCFCSSEGEQTLQSQRLAPVAR</sequence>
<proteinExistence type="predicted"/>
<reference evidence="1 2" key="1">
    <citation type="submission" date="2019-03" db="EMBL/GenBank/DDBJ databases">
        <title>First draft genome of Liparis tanakae, snailfish: a comprehensive survey of snailfish specific genes.</title>
        <authorList>
            <person name="Kim W."/>
            <person name="Song I."/>
            <person name="Jeong J.-H."/>
            <person name="Kim D."/>
            <person name="Kim S."/>
            <person name="Ryu S."/>
            <person name="Song J.Y."/>
            <person name="Lee S.K."/>
        </authorList>
    </citation>
    <scope>NUCLEOTIDE SEQUENCE [LARGE SCALE GENOMIC DNA]</scope>
    <source>
        <tissue evidence="1">Muscle</tissue>
    </source>
</reference>
<dbReference type="AlphaFoldDB" id="A0A4Z2GWK9"/>
<keyword evidence="2" id="KW-1185">Reference proteome</keyword>
<dbReference type="EMBL" id="SRLO01000399">
    <property type="protein sequence ID" value="TNN57671.1"/>
    <property type="molecule type" value="Genomic_DNA"/>
</dbReference>
<accession>A0A4Z2GWK9</accession>
<evidence type="ECO:0000313" key="2">
    <source>
        <dbReference type="Proteomes" id="UP000314294"/>
    </source>
</evidence>